<evidence type="ECO:0000313" key="4">
    <source>
        <dbReference type="Proteomes" id="UP000295151"/>
    </source>
</evidence>
<dbReference type="GO" id="GO:0008610">
    <property type="term" value="P:lipid biosynthetic process"/>
    <property type="evidence" value="ECO:0007669"/>
    <property type="project" value="TreeGrafter"/>
</dbReference>
<dbReference type="AlphaFoldDB" id="A0A4R7T7W7"/>
<dbReference type="EMBL" id="SOCE01000001">
    <property type="protein sequence ID" value="TDU87739.1"/>
    <property type="molecule type" value="Genomic_DNA"/>
</dbReference>
<dbReference type="InterPro" id="IPR001031">
    <property type="entry name" value="Thioesterase"/>
</dbReference>
<protein>
    <submittedName>
        <fullName evidence="3">Surfactin synthase thioesterase subunit</fullName>
    </submittedName>
</protein>
<name>A0A4R7T7W7_9ACTN</name>
<proteinExistence type="inferred from homology"/>
<dbReference type="Gene3D" id="3.40.50.1820">
    <property type="entry name" value="alpha/beta hydrolase"/>
    <property type="match status" value="1"/>
</dbReference>
<dbReference type="Proteomes" id="UP000295151">
    <property type="component" value="Unassembled WGS sequence"/>
</dbReference>
<dbReference type="OrthoDB" id="4169718at2"/>
<reference evidence="3 4" key="1">
    <citation type="submission" date="2019-03" db="EMBL/GenBank/DDBJ databases">
        <title>Genomic Encyclopedia of Type Strains, Phase III (KMG-III): the genomes of soil and plant-associated and newly described type strains.</title>
        <authorList>
            <person name="Whitman W."/>
        </authorList>
    </citation>
    <scope>NUCLEOTIDE SEQUENCE [LARGE SCALE GENOMIC DNA]</scope>
    <source>
        <strain evidence="3 4">VKM Ac-2575</strain>
    </source>
</reference>
<sequence length="245" mass="26388">MSWFRTYLPRPRANLRLVCFPHAGGAASAYREWAALLPEEIELIAVQYPGRQDRFHDSLLTDFTALVDGVAAELATLQGATAYFGHSMGATVAFEAARRLDALGNGPVRLFASARTAPAVATRLGISFDTEDQVMAYIRSLGGAGVELLEDPDLRELALPMLQADFRLMESYHYQPGGRLSCPITVLAGSGDHTFGAADAGHWAQHTTAGIVTETLPGGHFYTEEVPGLVTDLIARTFTTEGAHP</sequence>
<evidence type="ECO:0000256" key="1">
    <source>
        <dbReference type="ARBA" id="ARBA00007169"/>
    </source>
</evidence>
<feature type="domain" description="Thioesterase" evidence="2">
    <location>
        <begin position="16"/>
        <end position="229"/>
    </location>
</feature>
<dbReference type="PANTHER" id="PTHR11487">
    <property type="entry name" value="THIOESTERASE"/>
    <property type="match status" value="1"/>
</dbReference>
<dbReference type="SUPFAM" id="SSF53474">
    <property type="entry name" value="alpha/beta-Hydrolases"/>
    <property type="match status" value="1"/>
</dbReference>
<dbReference type="RefSeq" id="WP_133977467.1">
    <property type="nucleotide sequence ID" value="NZ_SOCE01000001.1"/>
</dbReference>
<evidence type="ECO:0000313" key="3">
    <source>
        <dbReference type="EMBL" id="TDU87739.1"/>
    </source>
</evidence>
<comment type="caution">
    <text evidence="3">The sequence shown here is derived from an EMBL/GenBank/DDBJ whole genome shotgun (WGS) entry which is preliminary data.</text>
</comment>
<dbReference type="PANTHER" id="PTHR11487:SF0">
    <property type="entry name" value="S-ACYL FATTY ACID SYNTHASE THIOESTERASE, MEDIUM CHAIN"/>
    <property type="match status" value="1"/>
</dbReference>
<dbReference type="InterPro" id="IPR012223">
    <property type="entry name" value="TEII"/>
</dbReference>
<gene>
    <name evidence="3" type="ORF">EV138_1267</name>
</gene>
<evidence type="ECO:0000259" key="2">
    <source>
        <dbReference type="Pfam" id="PF00975"/>
    </source>
</evidence>
<dbReference type="InterPro" id="IPR029058">
    <property type="entry name" value="AB_hydrolase_fold"/>
</dbReference>
<organism evidence="3 4">
    <name type="scientific">Kribbella voronezhensis</name>
    <dbReference type="NCBI Taxonomy" id="2512212"/>
    <lineage>
        <taxon>Bacteria</taxon>
        <taxon>Bacillati</taxon>
        <taxon>Actinomycetota</taxon>
        <taxon>Actinomycetes</taxon>
        <taxon>Propionibacteriales</taxon>
        <taxon>Kribbellaceae</taxon>
        <taxon>Kribbella</taxon>
    </lineage>
</organism>
<keyword evidence="4" id="KW-1185">Reference proteome</keyword>
<dbReference type="Pfam" id="PF00975">
    <property type="entry name" value="Thioesterase"/>
    <property type="match status" value="1"/>
</dbReference>
<comment type="similarity">
    <text evidence="1">Belongs to the thioesterase family.</text>
</comment>
<accession>A0A4R7T7W7</accession>